<dbReference type="KEGG" id="nhe:NECHADRAFT_95012"/>
<dbReference type="GO" id="GO:0000981">
    <property type="term" value="F:DNA-binding transcription factor activity, RNA polymerase II-specific"/>
    <property type="evidence" value="ECO:0007669"/>
    <property type="project" value="InterPro"/>
</dbReference>
<dbReference type="Pfam" id="PF00172">
    <property type="entry name" value="Zn_clus"/>
    <property type="match status" value="1"/>
</dbReference>
<dbReference type="AlphaFoldDB" id="C7YY39"/>
<dbReference type="RefSeq" id="XP_003049158.1">
    <property type="nucleotide sequence ID" value="XM_003049112.1"/>
</dbReference>
<dbReference type="VEuPathDB" id="FungiDB:NECHADRAFT_95012"/>
<dbReference type="Gene3D" id="4.10.240.10">
    <property type="entry name" value="Zn(2)-C6 fungal-type DNA-binding domain"/>
    <property type="match status" value="1"/>
</dbReference>
<dbReference type="GeneID" id="9677050"/>
<dbReference type="InterPro" id="IPR053175">
    <property type="entry name" value="DHMBA_Reg_Transcription_Factor"/>
</dbReference>
<dbReference type="PANTHER" id="PTHR38791">
    <property type="entry name" value="ZN(II)2CYS6 TRANSCRIPTION FACTOR (EUROFUNG)-RELATED-RELATED"/>
    <property type="match status" value="1"/>
</dbReference>
<dbReference type="HOGENOM" id="CLU_1489067_0_0_1"/>
<dbReference type="PROSITE" id="PS50048">
    <property type="entry name" value="ZN2_CY6_FUNGAL_2"/>
    <property type="match status" value="1"/>
</dbReference>
<dbReference type="CDD" id="cd00067">
    <property type="entry name" value="GAL4"/>
    <property type="match status" value="1"/>
</dbReference>
<dbReference type="eggNOG" id="ENOG502S3ED">
    <property type="taxonomic scope" value="Eukaryota"/>
</dbReference>
<evidence type="ECO:0000313" key="3">
    <source>
        <dbReference type="EMBL" id="EEU43445.1"/>
    </source>
</evidence>
<sequence length="181" mass="20432">MVNYGVSRGCDTCKKRRKKCDESRPSCQRCLKSRRVCPGYKDDGLLVFRHYQPVDNLSTLQFDRWSPKTDVLLEEVALDIFLDSFVVPSHDRGQSRGFLDGMHSLLANANPACTLISAARVITLASIANRTRWHSLLETAQKRYGQLLMDFTVSLSQEKAGVSFKYFLTAVLLGLYEVSFG</sequence>
<dbReference type="PROSITE" id="PS00463">
    <property type="entry name" value="ZN2_CY6_FUNGAL_1"/>
    <property type="match status" value="1"/>
</dbReference>
<dbReference type="GO" id="GO:0008270">
    <property type="term" value="F:zinc ion binding"/>
    <property type="evidence" value="ECO:0007669"/>
    <property type="project" value="InterPro"/>
</dbReference>
<name>C7YY39_FUSV7</name>
<dbReference type="PANTHER" id="PTHR38791:SF13">
    <property type="entry name" value="ZN(2)-C6 FUNGAL-TYPE DOMAIN-CONTAINING PROTEIN"/>
    <property type="match status" value="1"/>
</dbReference>
<keyword evidence="1" id="KW-0539">Nucleus</keyword>
<evidence type="ECO:0000313" key="4">
    <source>
        <dbReference type="Proteomes" id="UP000005206"/>
    </source>
</evidence>
<reference evidence="3 4" key="1">
    <citation type="journal article" date="2009" name="PLoS Genet.">
        <title>The genome of Nectria haematococca: contribution of supernumerary chromosomes to gene expansion.</title>
        <authorList>
            <person name="Coleman J.J."/>
            <person name="Rounsley S.D."/>
            <person name="Rodriguez-Carres M."/>
            <person name="Kuo A."/>
            <person name="Wasmann C.C."/>
            <person name="Grimwood J."/>
            <person name="Schmutz J."/>
            <person name="Taga M."/>
            <person name="White G.J."/>
            <person name="Zhou S."/>
            <person name="Schwartz D.C."/>
            <person name="Freitag M."/>
            <person name="Ma L.J."/>
            <person name="Danchin E.G."/>
            <person name="Henrissat B."/>
            <person name="Coutinho P.M."/>
            <person name="Nelson D.R."/>
            <person name="Straney D."/>
            <person name="Napoli C.A."/>
            <person name="Barker B.M."/>
            <person name="Gribskov M."/>
            <person name="Rep M."/>
            <person name="Kroken S."/>
            <person name="Molnar I."/>
            <person name="Rensing C."/>
            <person name="Kennell J.C."/>
            <person name="Zamora J."/>
            <person name="Farman M.L."/>
            <person name="Selker E.U."/>
            <person name="Salamov A."/>
            <person name="Shapiro H."/>
            <person name="Pangilinan J."/>
            <person name="Lindquist E."/>
            <person name="Lamers C."/>
            <person name="Grigoriev I.V."/>
            <person name="Geiser D.M."/>
            <person name="Covert S.F."/>
            <person name="Temporini E."/>
            <person name="Vanetten H.D."/>
        </authorList>
    </citation>
    <scope>NUCLEOTIDE SEQUENCE [LARGE SCALE GENOMIC DNA]</scope>
    <source>
        <strain evidence="4">ATCC MYA-4622 / CBS 123669 / FGSC 9596 / NRRL 45880 / 77-13-4</strain>
    </source>
</reference>
<feature type="domain" description="Zn(2)-C6 fungal-type" evidence="2">
    <location>
        <begin position="9"/>
        <end position="37"/>
    </location>
</feature>
<accession>C7YY39</accession>
<dbReference type="Proteomes" id="UP000005206">
    <property type="component" value="Chromosome 7"/>
</dbReference>
<dbReference type="OrthoDB" id="3525185at2759"/>
<evidence type="ECO:0000259" key="2">
    <source>
        <dbReference type="PROSITE" id="PS50048"/>
    </source>
</evidence>
<protein>
    <recommendedName>
        <fullName evidence="2">Zn(2)-C6 fungal-type domain-containing protein</fullName>
    </recommendedName>
</protein>
<dbReference type="OMA" id="RWHPSND"/>
<dbReference type="InterPro" id="IPR001138">
    <property type="entry name" value="Zn2Cys6_DnaBD"/>
</dbReference>
<dbReference type="InParanoid" id="C7YY39"/>
<gene>
    <name evidence="3" type="ORF">NECHADRAFT_95012</name>
</gene>
<evidence type="ECO:0000256" key="1">
    <source>
        <dbReference type="ARBA" id="ARBA00023242"/>
    </source>
</evidence>
<proteinExistence type="predicted"/>
<keyword evidence="4" id="KW-1185">Reference proteome</keyword>
<dbReference type="SMART" id="SM00066">
    <property type="entry name" value="GAL4"/>
    <property type="match status" value="1"/>
</dbReference>
<dbReference type="EMBL" id="GG698902">
    <property type="protein sequence ID" value="EEU43445.1"/>
    <property type="molecule type" value="Genomic_DNA"/>
</dbReference>
<dbReference type="InterPro" id="IPR036864">
    <property type="entry name" value="Zn2-C6_fun-type_DNA-bd_sf"/>
</dbReference>
<organism evidence="3 4">
    <name type="scientific">Fusarium vanettenii (strain ATCC MYA-4622 / CBS 123669 / FGSC 9596 / NRRL 45880 / 77-13-4)</name>
    <name type="common">Fusarium solani subsp. pisi</name>
    <dbReference type="NCBI Taxonomy" id="660122"/>
    <lineage>
        <taxon>Eukaryota</taxon>
        <taxon>Fungi</taxon>
        <taxon>Dikarya</taxon>
        <taxon>Ascomycota</taxon>
        <taxon>Pezizomycotina</taxon>
        <taxon>Sordariomycetes</taxon>
        <taxon>Hypocreomycetidae</taxon>
        <taxon>Hypocreales</taxon>
        <taxon>Nectriaceae</taxon>
        <taxon>Fusarium</taxon>
        <taxon>Fusarium solani species complex</taxon>
        <taxon>Fusarium vanettenii</taxon>
    </lineage>
</organism>
<dbReference type="SUPFAM" id="SSF57701">
    <property type="entry name" value="Zn2/Cys6 DNA-binding domain"/>
    <property type="match status" value="1"/>
</dbReference>